<dbReference type="PANTHER" id="PTHR33490">
    <property type="entry name" value="BLR5614 PROTEIN-RELATED"/>
    <property type="match status" value="1"/>
</dbReference>
<protein>
    <submittedName>
        <fullName evidence="4">DUF4214 domain-containing protein</fullName>
    </submittedName>
</protein>
<keyword evidence="2" id="KW-0732">Signal</keyword>
<proteinExistence type="predicted"/>
<dbReference type="Pfam" id="PF01841">
    <property type="entry name" value="Transglut_core"/>
    <property type="match status" value="1"/>
</dbReference>
<comment type="caution">
    <text evidence="4">The sequence shown here is derived from an EMBL/GenBank/DDBJ whole genome shotgun (WGS) entry which is preliminary data.</text>
</comment>
<accession>A0ABR7EDL7</accession>
<evidence type="ECO:0000256" key="2">
    <source>
        <dbReference type="SAM" id="SignalP"/>
    </source>
</evidence>
<evidence type="ECO:0000313" key="5">
    <source>
        <dbReference type="Proteomes" id="UP000606889"/>
    </source>
</evidence>
<dbReference type="Gene3D" id="3.10.620.30">
    <property type="match status" value="1"/>
</dbReference>
<feature type="compositionally biased region" description="Basic and acidic residues" evidence="1">
    <location>
        <begin position="80"/>
        <end position="95"/>
    </location>
</feature>
<dbReference type="Gene3D" id="1.10.3130.20">
    <property type="entry name" value="Phycobilisome linker domain"/>
    <property type="match status" value="2"/>
</dbReference>
<feature type="chain" id="PRO_5047445603" evidence="2">
    <location>
        <begin position="33"/>
        <end position="729"/>
    </location>
</feature>
<name>A0ABR7EDL7_9FIRM</name>
<dbReference type="InterPro" id="IPR038255">
    <property type="entry name" value="PBS_linker_sf"/>
</dbReference>
<dbReference type="Pfam" id="PF13946">
    <property type="entry name" value="DUF4214"/>
    <property type="match status" value="4"/>
</dbReference>
<dbReference type="SUPFAM" id="SSF54001">
    <property type="entry name" value="Cysteine proteinases"/>
    <property type="match status" value="1"/>
</dbReference>
<reference evidence="4 5" key="1">
    <citation type="submission" date="2020-08" db="EMBL/GenBank/DDBJ databases">
        <title>Genome public.</title>
        <authorList>
            <person name="Liu C."/>
            <person name="Sun Q."/>
        </authorList>
    </citation>
    <scope>NUCLEOTIDE SEQUENCE [LARGE SCALE GENOMIC DNA]</scope>
    <source>
        <strain evidence="4 5">NSJ-35</strain>
    </source>
</reference>
<feature type="signal peptide" evidence="2">
    <location>
        <begin position="1"/>
        <end position="32"/>
    </location>
</feature>
<dbReference type="RefSeq" id="WP_186857269.1">
    <property type="nucleotide sequence ID" value="NZ_JACOON010000002.1"/>
</dbReference>
<dbReference type="SMART" id="SM00460">
    <property type="entry name" value="TGc"/>
    <property type="match status" value="1"/>
</dbReference>
<dbReference type="EMBL" id="JACOON010000002">
    <property type="protein sequence ID" value="MBC5647753.1"/>
    <property type="molecule type" value="Genomic_DNA"/>
</dbReference>
<dbReference type="InterPro" id="IPR025282">
    <property type="entry name" value="DUF4214"/>
</dbReference>
<evidence type="ECO:0000259" key="3">
    <source>
        <dbReference type="SMART" id="SM00460"/>
    </source>
</evidence>
<gene>
    <name evidence="4" type="ORF">H8S18_05350</name>
</gene>
<feature type="domain" description="Transglutaminase-like" evidence="3">
    <location>
        <begin position="306"/>
        <end position="358"/>
    </location>
</feature>
<dbReference type="InterPro" id="IPR038765">
    <property type="entry name" value="Papain-like_cys_pep_sf"/>
</dbReference>
<sequence length="729" mass="80280">MTMLKFHKILSAVLAACLFSCCIISGSTTAFAEENVAIADGLADTYKISGAEENENFKENGTASDSFGTINGTESGTEEDTGKFEEKDSEKNEPAENFEKGTAEIGHGNSFTVGTSDESLNEAVNKANASNISGMASDEDSENAARQASGLSLSVTYPDQIQCGTPVTFTMTATGGSGNYKYRIHSLVVYEGSERVPVYDISYGSNSIYSEKNTFEFTFWASGTYYIRFSAIDMETYQSVNTGIFEYVLNIQDANYPSVEQIVDDTAAKCLKECTTDFEKAVWLHDWILENADYDYSYSYSSAEGVLARGKGTCEAYHRAYVMLLDKVGIATGRITGNGHVWTAVKMDGDWYQVDSTWDDMGAAYQGTYYEHMYFGLTDSIMGLVHSDHKSSVPGYESTALENNYFIKTGEIARWSEPFAELAKENIESGKMNFSLPVTDTMPDSYKNVIYNLVAYQLSKQSWNGMDISASYEDSTITIKAEAGLTSFVERLYQKTLGRTADAAGLNYWVDGLKAKKLTGVAAAGNFIFSKEFTNKNLSDSAYLDVMYEAMLGRNADAGGKAYWQNYLNDGCSRKYIFANFAASKEFKEICAEYGIAAGSYTSNEARDKNPQITAFVNRMYMKCMGRKGDADGLNYWAQGLLNKRLTGASLASSFIGSKEFTNKNLSGSAYLDVMYEAMFGRKADAGGKAYWQNQMSKGISRQKVLASFINSLEYSKICTTYGIVRGSI</sequence>
<organism evidence="4 5">
    <name type="scientific">Christensenella tenuis</name>
    <dbReference type="NCBI Taxonomy" id="2763033"/>
    <lineage>
        <taxon>Bacteria</taxon>
        <taxon>Bacillati</taxon>
        <taxon>Bacillota</taxon>
        <taxon>Clostridia</taxon>
        <taxon>Christensenellales</taxon>
        <taxon>Christensenellaceae</taxon>
        <taxon>Christensenella</taxon>
    </lineage>
</organism>
<evidence type="ECO:0000256" key="1">
    <source>
        <dbReference type="SAM" id="MobiDB-lite"/>
    </source>
</evidence>
<evidence type="ECO:0000313" key="4">
    <source>
        <dbReference type="EMBL" id="MBC5647753.1"/>
    </source>
</evidence>
<dbReference type="Proteomes" id="UP000606889">
    <property type="component" value="Unassembled WGS sequence"/>
</dbReference>
<feature type="compositionally biased region" description="Polar residues" evidence="1">
    <location>
        <begin position="59"/>
        <end position="75"/>
    </location>
</feature>
<dbReference type="InterPro" id="IPR002931">
    <property type="entry name" value="Transglutaminase-like"/>
</dbReference>
<feature type="region of interest" description="Disordered" evidence="1">
    <location>
        <begin position="54"/>
        <end position="95"/>
    </location>
</feature>
<keyword evidence="5" id="KW-1185">Reference proteome</keyword>